<dbReference type="Pfam" id="PF14040">
    <property type="entry name" value="DNase_NucA_NucB"/>
    <property type="match status" value="1"/>
</dbReference>
<organism evidence="2 3">
    <name type="scientific">Streptomyces camelliae</name>
    <dbReference type="NCBI Taxonomy" id="3004093"/>
    <lineage>
        <taxon>Bacteria</taxon>
        <taxon>Bacillati</taxon>
        <taxon>Actinomycetota</taxon>
        <taxon>Actinomycetes</taxon>
        <taxon>Kitasatosporales</taxon>
        <taxon>Streptomycetaceae</taxon>
        <taxon>Streptomyces</taxon>
    </lineage>
</organism>
<gene>
    <name evidence="2" type="ORF">O1G22_42615</name>
</gene>
<dbReference type="Proteomes" id="UP001212326">
    <property type="component" value="Chromosome"/>
</dbReference>
<accession>A0ABY7PF29</accession>
<proteinExistence type="predicted"/>
<name>A0ABY7PF29_9ACTN</name>
<evidence type="ECO:0000313" key="3">
    <source>
        <dbReference type="Proteomes" id="UP001212326"/>
    </source>
</evidence>
<dbReference type="RefSeq" id="WP_270086210.1">
    <property type="nucleotide sequence ID" value="NZ_CP115300.1"/>
</dbReference>
<evidence type="ECO:0000259" key="1">
    <source>
        <dbReference type="Pfam" id="PF14040"/>
    </source>
</evidence>
<evidence type="ECO:0000313" key="2">
    <source>
        <dbReference type="EMBL" id="WBO68992.1"/>
    </source>
</evidence>
<protein>
    <recommendedName>
        <fullName evidence="1">Deoxyribonuclease NucA/NucB domain-containing protein</fullName>
    </recommendedName>
</protein>
<dbReference type="InterPro" id="IPR029476">
    <property type="entry name" value="DNase_NucA_NucB"/>
</dbReference>
<reference evidence="2 3" key="1">
    <citation type="submission" date="2022-12" db="EMBL/GenBank/DDBJ databases">
        <authorList>
            <person name="Mo P."/>
        </authorList>
    </citation>
    <scope>NUCLEOTIDE SEQUENCE [LARGE SCALE GENOMIC DNA]</scope>
    <source>
        <strain evidence="2 3">HUAS 2-6</strain>
    </source>
</reference>
<feature type="domain" description="Deoxyribonuclease NucA/NucB" evidence="1">
    <location>
        <begin position="5"/>
        <end position="48"/>
    </location>
</feature>
<keyword evidence="3" id="KW-1185">Reference proteome</keyword>
<sequence>MPGPARRSRGCGIGTATPRAACQVEWPNYSSQGKDCDEYPFSTTEEGAYNSGGNFSA</sequence>
<dbReference type="EMBL" id="CP115300">
    <property type="protein sequence ID" value="WBO68992.1"/>
    <property type="molecule type" value="Genomic_DNA"/>
</dbReference>